<dbReference type="Proteomes" id="UP000317778">
    <property type="component" value="Unassembled WGS sequence"/>
</dbReference>
<dbReference type="AlphaFoldDB" id="A0A532UQL0"/>
<dbReference type="EMBL" id="NJBO01000035">
    <property type="protein sequence ID" value="TKJ37225.1"/>
    <property type="molecule type" value="Genomic_DNA"/>
</dbReference>
<protein>
    <submittedName>
        <fullName evidence="1">Uncharacterized protein</fullName>
    </submittedName>
</protein>
<evidence type="ECO:0000313" key="1">
    <source>
        <dbReference type="EMBL" id="TKJ37225.1"/>
    </source>
</evidence>
<name>A0A532UQL0_UNCT6</name>
<organism evidence="1 2">
    <name type="scientific">candidate division TA06 bacterium B3_TA06</name>
    <dbReference type="NCBI Taxonomy" id="2012487"/>
    <lineage>
        <taxon>Bacteria</taxon>
        <taxon>Bacteria division TA06</taxon>
    </lineage>
</organism>
<evidence type="ECO:0000313" key="2">
    <source>
        <dbReference type="Proteomes" id="UP000317778"/>
    </source>
</evidence>
<reference evidence="1 2" key="1">
    <citation type="submission" date="2017-06" db="EMBL/GenBank/DDBJ databases">
        <title>Novel microbial phyla capable of carbon fixation and sulfur reduction in deep-sea sediments.</title>
        <authorList>
            <person name="Huang J."/>
            <person name="Baker B."/>
            <person name="Wang Y."/>
        </authorList>
    </citation>
    <scope>NUCLEOTIDE SEQUENCE [LARGE SCALE GENOMIC DNA]</scope>
    <source>
        <strain evidence="1">B3_TA06</strain>
    </source>
</reference>
<sequence length="69" mass="8085">MNVYFELGFSMGSDKDVLLISEEELVLNLPSDLRNWERLTYKKGDCEGLKEKVSRFFIDNYGFKLVSEK</sequence>
<comment type="caution">
    <text evidence="1">The sequence shown here is derived from an EMBL/GenBank/DDBJ whole genome shotgun (WGS) entry which is preliminary data.</text>
</comment>
<gene>
    <name evidence="1" type="ORF">CEE36_11215</name>
</gene>
<accession>A0A532UQL0</accession>
<proteinExistence type="predicted"/>